<accession>A0A9X1MUR7</accession>
<protein>
    <submittedName>
        <fullName evidence="1">DUF4198 domain-containing protein</fullName>
    </submittedName>
</protein>
<dbReference type="RefSeq" id="WP_230224843.1">
    <property type="nucleotide sequence ID" value="NZ_JAJKFT010000010.1"/>
</dbReference>
<dbReference type="Proteomes" id="UP001139103">
    <property type="component" value="Unassembled WGS sequence"/>
</dbReference>
<dbReference type="EMBL" id="JAJKFT010000010">
    <property type="protein sequence ID" value="MCC9631984.1"/>
    <property type="molecule type" value="Genomic_DNA"/>
</dbReference>
<comment type="caution">
    <text evidence="1">The sequence shown here is derived from an EMBL/GenBank/DDBJ whole genome shotgun (WGS) entry which is preliminary data.</text>
</comment>
<evidence type="ECO:0000313" key="1">
    <source>
        <dbReference type="EMBL" id="MCC9631984.1"/>
    </source>
</evidence>
<proteinExistence type="predicted"/>
<gene>
    <name evidence="1" type="ORF">LOC68_26610</name>
</gene>
<organism evidence="1 2">
    <name type="scientific">Blastopirellula sediminis</name>
    <dbReference type="NCBI Taxonomy" id="2894196"/>
    <lineage>
        <taxon>Bacteria</taxon>
        <taxon>Pseudomonadati</taxon>
        <taxon>Planctomycetota</taxon>
        <taxon>Planctomycetia</taxon>
        <taxon>Pirellulales</taxon>
        <taxon>Pirellulaceae</taxon>
        <taxon>Blastopirellula</taxon>
    </lineage>
</organism>
<evidence type="ECO:0000313" key="2">
    <source>
        <dbReference type="Proteomes" id="UP001139103"/>
    </source>
</evidence>
<dbReference type="AlphaFoldDB" id="A0A9X1MUR7"/>
<keyword evidence="2" id="KW-1185">Reference proteome</keyword>
<name>A0A9X1MUR7_9BACT</name>
<sequence length="105" mass="11021">MEVAPVEGRVEFNGKPVADVYVQLMPIKTAGSSDRPGKVAGGATDAEGKFTLSTYESGDGAIPGTHRVTVSVQDPSAKLPGKLPTDFTVEVKPEPNEIILQLEGK</sequence>
<reference evidence="1" key="1">
    <citation type="submission" date="2021-11" db="EMBL/GenBank/DDBJ databases">
        <title>Genome sequence.</title>
        <authorList>
            <person name="Sun Q."/>
        </authorList>
    </citation>
    <scope>NUCLEOTIDE SEQUENCE</scope>
    <source>
        <strain evidence="1">JC732</strain>
    </source>
</reference>